<keyword evidence="2" id="KW-1185">Reference proteome</keyword>
<organism evidence="1 2">
    <name type="scientific">Tanacetum coccineum</name>
    <dbReference type="NCBI Taxonomy" id="301880"/>
    <lineage>
        <taxon>Eukaryota</taxon>
        <taxon>Viridiplantae</taxon>
        <taxon>Streptophyta</taxon>
        <taxon>Embryophyta</taxon>
        <taxon>Tracheophyta</taxon>
        <taxon>Spermatophyta</taxon>
        <taxon>Magnoliopsida</taxon>
        <taxon>eudicotyledons</taxon>
        <taxon>Gunneridae</taxon>
        <taxon>Pentapetalae</taxon>
        <taxon>asterids</taxon>
        <taxon>campanulids</taxon>
        <taxon>Asterales</taxon>
        <taxon>Asteraceae</taxon>
        <taxon>Asteroideae</taxon>
        <taxon>Anthemideae</taxon>
        <taxon>Anthemidinae</taxon>
        <taxon>Tanacetum</taxon>
    </lineage>
</organism>
<dbReference type="Proteomes" id="UP001151760">
    <property type="component" value="Unassembled WGS sequence"/>
</dbReference>
<sequence>MEWLPMCAKLEEAVGARNWLDIVFLYCQKFLAEHRDFSIKVNRLVGQMNEACQDRIAFVRELESVAGVAVIAKTVVFLTEMMDKEGFRELQLRDLEKEARERALEIEMFVQKLMQYFVDELDILEGRSVPGKMVEFMKQLQGKDILNLMKLQILGRKFEPRARENDIFIDKLKGNMDY</sequence>
<reference evidence="1" key="1">
    <citation type="journal article" date="2022" name="Int. J. Mol. Sci.">
        <title>Draft Genome of Tanacetum Coccineum: Genomic Comparison of Closely Related Tanacetum-Family Plants.</title>
        <authorList>
            <person name="Yamashiro T."/>
            <person name="Shiraishi A."/>
            <person name="Nakayama K."/>
            <person name="Satake H."/>
        </authorList>
    </citation>
    <scope>NUCLEOTIDE SEQUENCE</scope>
</reference>
<gene>
    <name evidence="1" type="ORF">Tco_1004279</name>
</gene>
<proteinExistence type="predicted"/>
<evidence type="ECO:0000313" key="2">
    <source>
        <dbReference type="Proteomes" id="UP001151760"/>
    </source>
</evidence>
<protein>
    <submittedName>
        <fullName evidence="1">Uncharacterized protein</fullName>
    </submittedName>
</protein>
<reference evidence="1" key="2">
    <citation type="submission" date="2022-01" db="EMBL/GenBank/DDBJ databases">
        <authorList>
            <person name="Yamashiro T."/>
            <person name="Shiraishi A."/>
            <person name="Satake H."/>
            <person name="Nakayama K."/>
        </authorList>
    </citation>
    <scope>NUCLEOTIDE SEQUENCE</scope>
</reference>
<comment type="caution">
    <text evidence="1">The sequence shown here is derived from an EMBL/GenBank/DDBJ whole genome shotgun (WGS) entry which is preliminary data.</text>
</comment>
<dbReference type="EMBL" id="BQNB010017227">
    <property type="protein sequence ID" value="GJT60746.1"/>
    <property type="molecule type" value="Genomic_DNA"/>
</dbReference>
<accession>A0ABQ5FBU0</accession>
<evidence type="ECO:0000313" key="1">
    <source>
        <dbReference type="EMBL" id="GJT60746.1"/>
    </source>
</evidence>
<name>A0ABQ5FBU0_9ASTR</name>